<dbReference type="GO" id="GO:0000146">
    <property type="term" value="F:microfilament motor activity"/>
    <property type="evidence" value="ECO:0007669"/>
    <property type="project" value="TreeGrafter"/>
</dbReference>
<dbReference type="Gene3D" id="3.30.70.1590">
    <property type="match status" value="1"/>
</dbReference>
<dbReference type="InterPro" id="IPR001609">
    <property type="entry name" value="Myosin_head_motor_dom-like"/>
</dbReference>
<protein>
    <submittedName>
        <fullName evidence="8">P-loop containing nucleoside triphosphate hydrolase protein</fullName>
    </submittedName>
</protein>
<dbReference type="AlphaFoldDB" id="A0A8H7ZR42"/>
<accession>A0A8H7ZR42</accession>
<dbReference type="SUPFAM" id="SSF52540">
    <property type="entry name" value="P-loop containing nucleoside triphosphate hydrolases"/>
    <property type="match status" value="1"/>
</dbReference>
<keyword evidence="1" id="KW-0547">Nucleotide-binding</keyword>
<keyword evidence="2" id="KW-0067">ATP-binding</keyword>
<dbReference type="Gene3D" id="3.40.850.10">
    <property type="entry name" value="Kinesin motor domain"/>
    <property type="match status" value="2"/>
</dbReference>
<keyword evidence="9" id="KW-1185">Reference proteome</keyword>
<evidence type="ECO:0000256" key="1">
    <source>
        <dbReference type="ARBA" id="ARBA00022741"/>
    </source>
</evidence>
<proteinExistence type="inferred from homology"/>
<dbReference type="PANTHER" id="PTHR13140">
    <property type="entry name" value="MYOSIN"/>
    <property type="match status" value="1"/>
</dbReference>
<keyword evidence="4" id="KW-0505">Motor protein</keyword>
<dbReference type="SMART" id="SM00242">
    <property type="entry name" value="MYSc"/>
    <property type="match status" value="1"/>
</dbReference>
<dbReference type="GO" id="GO:0051015">
    <property type="term" value="F:actin filament binding"/>
    <property type="evidence" value="ECO:0007669"/>
    <property type="project" value="TreeGrafter"/>
</dbReference>
<feature type="domain" description="Myosin motor" evidence="7">
    <location>
        <begin position="1"/>
        <end position="584"/>
    </location>
</feature>
<dbReference type="InterPro" id="IPR036961">
    <property type="entry name" value="Kinesin_motor_dom_sf"/>
</dbReference>
<organism evidence="8 9">
    <name type="scientific">Olpidium bornovanus</name>
    <dbReference type="NCBI Taxonomy" id="278681"/>
    <lineage>
        <taxon>Eukaryota</taxon>
        <taxon>Fungi</taxon>
        <taxon>Fungi incertae sedis</taxon>
        <taxon>Olpidiomycota</taxon>
        <taxon>Olpidiomycotina</taxon>
        <taxon>Olpidiomycetes</taxon>
        <taxon>Olpidiales</taxon>
        <taxon>Olpidiaceae</taxon>
        <taxon>Olpidium</taxon>
    </lineage>
</organism>
<dbReference type="PRINTS" id="PR00193">
    <property type="entry name" value="MYOSINHEAVY"/>
</dbReference>
<evidence type="ECO:0000256" key="2">
    <source>
        <dbReference type="ARBA" id="ARBA00022840"/>
    </source>
</evidence>
<dbReference type="EMBL" id="JAEFCI010009723">
    <property type="protein sequence ID" value="KAG5457652.1"/>
    <property type="molecule type" value="Genomic_DNA"/>
</dbReference>
<name>A0A8H7ZR42_9FUNG</name>
<evidence type="ECO:0000256" key="4">
    <source>
        <dbReference type="ARBA" id="ARBA00023175"/>
    </source>
</evidence>
<comment type="caution">
    <text evidence="8">The sequence shown here is derived from an EMBL/GenBank/DDBJ whole genome shotgun (WGS) entry which is preliminary data.</text>
</comment>
<dbReference type="Gene3D" id="1.20.58.530">
    <property type="match status" value="1"/>
</dbReference>
<dbReference type="Pfam" id="PF00063">
    <property type="entry name" value="Myosin_head"/>
    <property type="match status" value="1"/>
</dbReference>
<evidence type="ECO:0000259" key="7">
    <source>
        <dbReference type="PROSITE" id="PS51456"/>
    </source>
</evidence>
<keyword evidence="3 6" id="KW-0518">Myosin</keyword>
<reference evidence="8 9" key="1">
    <citation type="journal article" name="Sci. Rep.">
        <title>Genome-scale phylogenetic analyses confirm Olpidium as the closest living zoosporic fungus to the non-flagellated, terrestrial fungi.</title>
        <authorList>
            <person name="Chang Y."/>
            <person name="Rochon D."/>
            <person name="Sekimoto S."/>
            <person name="Wang Y."/>
            <person name="Chovatia M."/>
            <person name="Sandor L."/>
            <person name="Salamov A."/>
            <person name="Grigoriev I.V."/>
            <person name="Stajich J.E."/>
            <person name="Spatafora J.W."/>
        </authorList>
    </citation>
    <scope>NUCLEOTIDE SEQUENCE [LARGE SCALE GENOMIC DNA]</scope>
    <source>
        <strain evidence="8">S191</strain>
    </source>
</reference>
<dbReference type="PANTHER" id="PTHR13140:SF706">
    <property type="entry name" value="DILUTE CLASS UNCONVENTIONAL MYOSIN, ISOFORM C"/>
    <property type="match status" value="1"/>
</dbReference>
<evidence type="ECO:0000313" key="9">
    <source>
        <dbReference type="Proteomes" id="UP000673691"/>
    </source>
</evidence>
<dbReference type="PROSITE" id="PS51456">
    <property type="entry name" value="MYOSIN_MOTOR"/>
    <property type="match status" value="1"/>
</dbReference>
<comment type="caution">
    <text evidence="6">Lacks conserved residue(s) required for the propagation of feature annotation.</text>
</comment>
<dbReference type="OrthoDB" id="6108017at2759"/>
<evidence type="ECO:0000256" key="6">
    <source>
        <dbReference type="PROSITE-ProRule" id="PRU00782"/>
    </source>
</evidence>
<dbReference type="Gene3D" id="1.20.120.720">
    <property type="entry name" value="Myosin VI head, motor domain, U50 subdomain"/>
    <property type="match status" value="1"/>
</dbReference>
<dbReference type="GO" id="GO:0016459">
    <property type="term" value="C:myosin complex"/>
    <property type="evidence" value="ECO:0007669"/>
    <property type="project" value="UniProtKB-KW"/>
</dbReference>
<feature type="region of interest" description="Actin-binding" evidence="6">
    <location>
        <begin position="456"/>
        <end position="478"/>
    </location>
</feature>
<dbReference type="GO" id="GO:0005524">
    <property type="term" value="F:ATP binding"/>
    <property type="evidence" value="ECO:0007669"/>
    <property type="project" value="UniProtKB-KW"/>
</dbReference>
<dbReference type="InterPro" id="IPR027417">
    <property type="entry name" value="P-loop_NTPase"/>
</dbReference>
<evidence type="ECO:0000313" key="8">
    <source>
        <dbReference type="EMBL" id="KAG5457652.1"/>
    </source>
</evidence>
<keyword evidence="5 6" id="KW-0009">Actin-binding</keyword>
<sequence length="609" mass="68470">MEAFGNAKTSRNDNSSRFGKYIEIEFDENQTIVGAKIRTYLLERTRLISQPESERNYHIFYQLVAGAPPSEKEELGLMGSAADFHYLNQGGADFQSIKGVDDAAEFAITQRALSTIGVAVQLQWQVFRLLSALLHVGNIKVGGSDKSPAFISESDVALETSARLLGLDAAALQKWLTMKQIITRSDKIVSGLSTAQAVTVRDALAKFVYSCVFEWLVEIVNSRLRVDKVSEAKKTFIGVLDIYGFEHFEKNSFEQFCINYANEKLQQGFAEHVFKLEQEEYVREQIEWTFIDFADNQRTIDMIEGKLGILSLLDEECRLPSGSDAGYLAKLYQNFETAAPKKTKTDGSSQDRQIFSKPRFSNSAFTIQHYAHPVTYEAEGFVEKNKDSVPEELLEILKGSQLGFLKDIIARREQQVVFAGILCAADDAGNGFSDARPQARLVARRPTLGSTFKTSLISLMNTIHTTNVHYIRCIKPNTTKQPWEFDAPMVLSQLRACGVLETIRISCAGYPSRWTISEFVGRFYMLVHSSIWARPEVLSDVRVFCKRILSAAFSAQTRDKYQIGVSRIFFRAGQVGSKPGRLLRRFLFSSLRGPFMTGRVFGASTQIYP</sequence>
<dbReference type="Proteomes" id="UP000673691">
    <property type="component" value="Unassembled WGS sequence"/>
</dbReference>
<keyword evidence="8" id="KW-0378">Hydrolase</keyword>
<evidence type="ECO:0000256" key="5">
    <source>
        <dbReference type="ARBA" id="ARBA00023203"/>
    </source>
</evidence>
<dbReference type="GO" id="GO:0007015">
    <property type="term" value="P:actin filament organization"/>
    <property type="evidence" value="ECO:0007669"/>
    <property type="project" value="TreeGrafter"/>
</dbReference>
<comment type="similarity">
    <text evidence="6">Belongs to the TRAFAC class myosin-kinesin ATPase superfamily. Myosin family.</text>
</comment>
<dbReference type="GO" id="GO:0005737">
    <property type="term" value="C:cytoplasm"/>
    <property type="evidence" value="ECO:0007669"/>
    <property type="project" value="TreeGrafter"/>
</dbReference>
<dbReference type="GO" id="GO:0016787">
    <property type="term" value="F:hydrolase activity"/>
    <property type="evidence" value="ECO:0007669"/>
    <property type="project" value="UniProtKB-KW"/>
</dbReference>
<gene>
    <name evidence="8" type="ORF">BJ554DRAFT_2276</name>
</gene>
<dbReference type="GO" id="GO:0016020">
    <property type="term" value="C:membrane"/>
    <property type="evidence" value="ECO:0007669"/>
    <property type="project" value="TreeGrafter"/>
</dbReference>
<evidence type="ECO:0000256" key="3">
    <source>
        <dbReference type="ARBA" id="ARBA00023123"/>
    </source>
</evidence>